<proteinExistence type="predicted"/>
<dbReference type="EMBL" id="BGZK01003363">
    <property type="protein sequence ID" value="GBP00492.1"/>
    <property type="molecule type" value="Genomic_DNA"/>
</dbReference>
<evidence type="ECO:0000256" key="1">
    <source>
        <dbReference type="SAM" id="MobiDB-lite"/>
    </source>
</evidence>
<evidence type="ECO:0000256" key="2">
    <source>
        <dbReference type="SAM" id="SignalP"/>
    </source>
</evidence>
<feature type="region of interest" description="Disordered" evidence="1">
    <location>
        <begin position="73"/>
        <end position="99"/>
    </location>
</feature>
<reference evidence="3 4" key="1">
    <citation type="journal article" date="2019" name="Commun. Biol.">
        <title>The bagworm genome reveals a unique fibroin gene that provides high tensile strength.</title>
        <authorList>
            <person name="Kono N."/>
            <person name="Nakamura H."/>
            <person name="Ohtoshi R."/>
            <person name="Tomita M."/>
            <person name="Numata K."/>
            <person name="Arakawa K."/>
        </authorList>
    </citation>
    <scope>NUCLEOTIDE SEQUENCE [LARGE SCALE GENOMIC DNA]</scope>
</reference>
<evidence type="ECO:0008006" key="5">
    <source>
        <dbReference type="Google" id="ProtNLM"/>
    </source>
</evidence>
<name>A0A4C1SEF5_EUMVA</name>
<evidence type="ECO:0000313" key="3">
    <source>
        <dbReference type="EMBL" id="GBP00492.1"/>
    </source>
</evidence>
<organism evidence="3 4">
    <name type="scientific">Eumeta variegata</name>
    <name type="common">Bagworm moth</name>
    <name type="synonym">Eumeta japonica</name>
    <dbReference type="NCBI Taxonomy" id="151549"/>
    <lineage>
        <taxon>Eukaryota</taxon>
        <taxon>Metazoa</taxon>
        <taxon>Ecdysozoa</taxon>
        <taxon>Arthropoda</taxon>
        <taxon>Hexapoda</taxon>
        <taxon>Insecta</taxon>
        <taxon>Pterygota</taxon>
        <taxon>Neoptera</taxon>
        <taxon>Endopterygota</taxon>
        <taxon>Lepidoptera</taxon>
        <taxon>Glossata</taxon>
        <taxon>Ditrysia</taxon>
        <taxon>Tineoidea</taxon>
        <taxon>Psychidae</taxon>
        <taxon>Oiketicinae</taxon>
        <taxon>Eumeta</taxon>
    </lineage>
</organism>
<accession>A0A4C1SEF5</accession>
<keyword evidence="4" id="KW-1185">Reference proteome</keyword>
<comment type="caution">
    <text evidence="3">The sequence shown here is derived from an EMBL/GenBank/DDBJ whole genome shotgun (WGS) entry which is preliminary data.</text>
</comment>
<protein>
    <recommendedName>
        <fullName evidence="5">DUF4794 domain-containing protein</fullName>
    </recommendedName>
</protein>
<feature type="signal peptide" evidence="2">
    <location>
        <begin position="1"/>
        <end position="21"/>
    </location>
</feature>
<keyword evidence="2" id="KW-0732">Signal</keyword>
<dbReference type="OrthoDB" id="6750008at2759"/>
<sequence>MAKFKRISFLIIILAVVFCAAVPQRNLKLLAAKKIRHLKQRPIVLQKRVLARQESVTPYPAADELRPEIPFEEGNIPDEVYGPPDQTYGPPEIDLTPADQLPSEEAPREFAPNPDAEEFQNTEEKIVSPLKAHILRLTRGKKSIKKNLSAHLLQKKRQRLIASSVQAIANPSALPVNMPLSSYTQYLFSNQPLVYTANYQSW</sequence>
<feature type="chain" id="PRO_5020032645" description="DUF4794 domain-containing protein" evidence="2">
    <location>
        <begin position="22"/>
        <end position="202"/>
    </location>
</feature>
<dbReference type="Proteomes" id="UP000299102">
    <property type="component" value="Unassembled WGS sequence"/>
</dbReference>
<evidence type="ECO:0000313" key="4">
    <source>
        <dbReference type="Proteomes" id="UP000299102"/>
    </source>
</evidence>
<gene>
    <name evidence="3" type="ORF">EVAR_68347_1</name>
</gene>
<dbReference type="AlphaFoldDB" id="A0A4C1SEF5"/>